<sequence>MKQKMRPFKRRVLLPFALLSSRFPFPHSVESSSFLLLFLPVCGRGAARGIEGYPRQVPRSSAGSRGVLSRIWKRENIWCRETCLLGNPSTYEVILGKPFLCLSKIPYHQQALVCIVFFMHSPQDRFISGHACFSITDYTATLLDSIYESYKDVDGLLYMSTVAERFLVK</sequence>
<evidence type="ECO:0000313" key="2">
    <source>
        <dbReference type="EnsemblPlants" id="Ma11_p23590.1"/>
    </source>
</evidence>
<reference evidence="1" key="1">
    <citation type="submission" date="2021-03" db="EMBL/GenBank/DDBJ databases">
        <authorList>
            <consortium name="Genoscope - CEA"/>
            <person name="William W."/>
        </authorList>
    </citation>
    <scope>NUCLEOTIDE SEQUENCE</scope>
    <source>
        <strain evidence="1">Doubled-haploid Pahang</strain>
    </source>
</reference>
<dbReference type="Proteomes" id="UP000012960">
    <property type="component" value="Unplaced"/>
</dbReference>
<proteinExistence type="predicted"/>
<gene>
    <name evidence="1" type="ORF">GSMUA_01570.1</name>
</gene>
<dbReference type="InParanoid" id="A0A804LB73"/>
<dbReference type="AlphaFoldDB" id="A0A804LB73"/>
<keyword evidence="3" id="KW-1185">Reference proteome</keyword>
<dbReference type="OrthoDB" id="10452960at2759"/>
<name>A0A804LB73_MUSAM</name>
<evidence type="ECO:0000313" key="1">
    <source>
        <dbReference type="EMBL" id="CAG1865471.1"/>
    </source>
</evidence>
<dbReference type="Gramene" id="Ma11_t23590.1">
    <property type="protein sequence ID" value="Ma11_p23590.1"/>
    <property type="gene ID" value="Ma11_g23590"/>
</dbReference>
<organism evidence="2 3">
    <name type="scientific">Musa acuminata subsp. malaccensis</name>
    <name type="common">Wild banana</name>
    <name type="synonym">Musa malaccensis</name>
    <dbReference type="NCBI Taxonomy" id="214687"/>
    <lineage>
        <taxon>Eukaryota</taxon>
        <taxon>Viridiplantae</taxon>
        <taxon>Streptophyta</taxon>
        <taxon>Embryophyta</taxon>
        <taxon>Tracheophyta</taxon>
        <taxon>Spermatophyta</taxon>
        <taxon>Magnoliopsida</taxon>
        <taxon>Liliopsida</taxon>
        <taxon>Zingiberales</taxon>
        <taxon>Musaceae</taxon>
        <taxon>Musa</taxon>
    </lineage>
</organism>
<reference evidence="2" key="2">
    <citation type="submission" date="2021-05" db="UniProtKB">
        <authorList>
            <consortium name="EnsemblPlants"/>
        </authorList>
    </citation>
    <scope>IDENTIFICATION</scope>
    <source>
        <strain evidence="2">subsp. malaccensis</strain>
    </source>
</reference>
<dbReference type="EnsemblPlants" id="Ma11_t23590.1">
    <property type="protein sequence ID" value="Ma11_p23590.1"/>
    <property type="gene ID" value="Ma11_g23590"/>
</dbReference>
<dbReference type="EMBL" id="HG996475">
    <property type="protein sequence ID" value="CAG1865471.1"/>
    <property type="molecule type" value="Genomic_DNA"/>
</dbReference>
<protein>
    <submittedName>
        <fullName evidence="1">(wild Malaysian banana) hypothetical protein</fullName>
    </submittedName>
</protein>
<accession>A0A804LB73</accession>
<evidence type="ECO:0000313" key="3">
    <source>
        <dbReference type="Proteomes" id="UP000012960"/>
    </source>
</evidence>